<gene>
    <name evidence="2" type="ORF">AKO1_006342</name>
</gene>
<evidence type="ECO:0000313" key="3">
    <source>
        <dbReference type="Proteomes" id="UP001431209"/>
    </source>
</evidence>
<feature type="domain" description="C2" evidence="1">
    <location>
        <begin position="1"/>
        <end position="105"/>
    </location>
</feature>
<dbReference type="InterPro" id="IPR000008">
    <property type="entry name" value="C2_dom"/>
</dbReference>
<name>A0AAW2YHX7_9EUKA</name>
<dbReference type="Proteomes" id="UP001431209">
    <property type="component" value="Unassembled WGS sequence"/>
</dbReference>
<organism evidence="2 3">
    <name type="scientific">Acrasis kona</name>
    <dbReference type="NCBI Taxonomy" id="1008807"/>
    <lineage>
        <taxon>Eukaryota</taxon>
        <taxon>Discoba</taxon>
        <taxon>Heterolobosea</taxon>
        <taxon>Tetramitia</taxon>
        <taxon>Eutetramitia</taxon>
        <taxon>Acrasidae</taxon>
        <taxon>Acrasis</taxon>
    </lineage>
</organism>
<dbReference type="SUPFAM" id="SSF49562">
    <property type="entry name" value="C2 domain (Calcium/lipid-binding domain, CaLB)"/>
    <property type="match status" value="1"/>
</dbReference>
<dbReference type="AlphaFoldDB" id="A0AAW2YHX7"/>
<dbReference type="Pfam" id="PF00168">
    <property type="entry name" value="C2"/>
    <property type="match status" value="1"/>
</dbReference>
<protein>
    <submittedName>
        <fullName evidence="2">Synaptotagmin</fullName>
    </submittedName>
</protein>
<dbReference type="Gene3D" id="2.60.40.150">
    <property type="entry name" value="C2 domain"/>
    <property type="match status" value="1"/>
</dbReference>
<evidence type="ECO:0000313" key="2">
    <source>
        <dbReference type="EMBL" id="KAL0477056.1"/>
    </source>
</evidence>
<accession>A0AAW2YHX7</accession>
<dbReference type="PANTHER" id="PTHR45761">
    <property type="entry name" value="EXTENDED SYNAPTOTAGMIN-LIKE PROTEIN 2, ISOFORM C"/>
    <property type="match status" value="1"/>
</dbReference>
<dbReference type="InterPro" id="IPR051634">
    <property type="entry name" value="Extended_Synaptotagmin"/>
</dbReference>
<comment type="caution">
    <text evidence="2">The sequence shown here is derived from an EMBL/GenBank/DDBJ whole genome shotgun (WGS) entry which is preliminary data.</text>
</comment>
<dbReference type="CDD" id="cd00030">
    <property type="entry name" value="C2"/>
    <property type="match status" value="1"/>
</dbReference>
<sequence>MVYQLKVHVFEAKELEVGHKILKKSNPYVVLSLRGQTFTTPVVKNTLHPKFNQSYTFDVYDPTIDDIIVDVYDKGGKFGGKDRLIGRARILLKDLTMGETLEKWYSLMAAQHGDIRIALFAVDFGRAPKTTIKVPGIRNSDFVYPSYIAHEYTIDQAVNMSSPRTTSLM</sequence>
<dbReference type="SMART" id="SM00239">
    <property type="entry name" value="C2"/>
    <property type="match status" value="1"/>
</dbReference>
<reference evidence="2 3" key="1">
    <citation type="submission" date="2024-03" db="EMBL/GenBank/DDBJ databases">
        <title>The Acrasis kona genome and developmental transcriptomes reveal deep origins of eukaryotic multicellular pathways.</title>
        <authorList>
            <person name="Sheikh S."/>
            <person name="Fu C.-J."/>
            <person name="Brown M.W."/>
            <person name="Baldauf S.L."/>
        </authorList>
    </citation>
    <scope>NUCLEOTIDE SEQUENCE [LARGE SCALE GENOMIC DNA]</scope>
    <source>
        <strain evidence="2 3">ATCC MYA-3509</strain>
    </source>
</reference>
<dbReference type="InterPro" id="IPR035892">
    <property type="entry name" value="C2_domain_sf"/>
</dbReference>
<dbReference type="EMBL" id="JAOPGA020000136">
    <property type="protein sequence ID" value="KAL0477056.1"/>
    <property type="molecule type" value="Genomic_DNA"/>
</dbReference>
<keyword evidence="3" id="KW-1185">Reference proteome</keyword>
<dbReference type="PANTHER" id="PTHR45761:SF1">
    <property type="entry name" value="EXTENDED SYNAPTOTAGMIN-LIKE PROTEIN 2, ISOFORM C"/>
    <property type="match status" value="1"/>
</dbReference>
<proteinExistence type="predicted"/>
<dbReference type="PROSITE" id="PS50004">
    <property type="entry name" value="C2"/>
    <property type="match status" value="1"/>
</dbReference>
<evidence type="ECO:0000259" key="1">
    <source>
        <dbReference type="PROSITE" id="PS50004"/>
    </source>
</evidence>